<dbReference type="EMBL" id="CP036281">
    <property type="protein sequence ID" value="QDU80905.1"/>
    <property type="molecule type" value="Genomic_DNA"/>
</dbReference>
<dbReference type="Proteomes" id="UP000317178">
    <property type="component" value="Chromosome"/>
</dbReference>
<reference evidence="12 13" key="1">
    <citation type="submission" date="2019-02" db="EMBL/GenBank/DDBJ databases">
        <title>Deep-cultivation of Planctomycetes and their phenomic and genomic characterization uncovers novel biology.</title>
        <authorList>
            <person name="Wiegand S."/>
            <person name="Jogler M."/>
            <person name="Boedeker C."/>
            <person name="Pinto D."/>
            <person name="Vollmers J."/>
            <person name="Rivas-Marin E."/>
            <person name="Kohn T."/>
            <person name="Peeters S.H."/>
            <person name="Heuer A."/>
            <person name="Rast P."/>
            <person name="Oberbeckmann S."/>
            <person name="Bunk B."/>
            <person name="Jeske O."/>
            <person name="Meyerdierks A."/>
            <person name="Storesund J.E."/>
            <person name="Kallscheuer N."/>
            <person name="Luecker S."/>
            <person name="Lage O.M."/>
            <person name="Pohl T."/>
            <person name="Merkel B.J."/>
            <person name="Hornburger P."/>
            <person name="Mueller R.-W."/>
            <person name="Bruemmer F."/>
            <person name="Labrenz M."/>
            <person name="Spormann A.M."/>
            <person name="Op den Camp H."/>
            <person name="Overmann J."/>
            <person name="Amann R."/>
            <person name="Jetten M.S.M."/>
            <person name="Mascher T."/>
            <person name="Medema M.H."/>
            <person name="Devos D.P."/>
            <person name="Kaster A.-K."/>
            <person name="Ovreas L."/>
            <person name="Rohde M."/>
            <person name="Galperin M.Y."/>
            <person name="Jogler C."/>
        </authorList>
    </citation>
    <scope>NUCLEOTIDE SEQUENCE [LARGE SCALE GENOMIC DNA]</scope>
    <source>
        <strain evidence="12 13">Pla110</strain>
    </source>
</reference>
<evidence type="ECO:0000259" key="10">
    <source>
        <dbReference type="Pfam" id="PF13090"/>
    </source>
</evidence>
<sequence length="699" mass="79635">MGRKSKRFINRELSWLEFNQRVLDEAQNEANPLLERLKFVAITASNLDEFFMVRVGSINMMVQQEVTTPELSGLTPVEQMAAISERCQKMVQDQYDILLNHLEPALKQEGIVRQHRQELTEKQYQVLQNVIEEEVFSILTPMVVQLDEEFPLLINQSLNVCAQVENSEGERRFVVIPFARTNLRFITLPSESGYQYILLEDALALFMPLLFPGENVIETVPFRITRNADFQLREDSASDLMAGMKEVLDARKEGTCIRLETSEFITSDMLAFLCEGLGIDRQGVYVVPGPVDLAAYFRMAGLGGYDHLKYPDWPPLREASLDPRKTMFQEIADRDILLSHPYESYDPVVRFLEEAAADPDVLAIKQTLYRTSSQSAIVAALKEAAERGKHVTALVELKARFDEARNIKWAGELEQVGIQVIYGVKGLKTHAKICLVVRREPSGIRRYMHFGTGNYNESTAKLYSDISFMTCNPELGADASNFFNAISGYSQPMKFSKVEVAPIGLREKILELINVETDRKKHGQKARITIKMNSLVDSEIIEALYQASQAGVKVRLNIRGICCLKPGVKGLSENITVISIIDRFLEHSRILHFLHGGDDRVYISSADWMPRNLDRRVELLVPIDDKECKSKLINTLNTYFKDNVKSRKLLANETFKLVDAGSRKPLRVQEYLYEQARNELEEAERTHQMVFEPHLANDN</sequence>
<evidence type="ECO:0000256" key="2">
    <source>
        <dbReference type="ARBA" id="ARBA00022679"/>
    </source>
</evidence>
<dbReference type="PANTHER" id="PTHR30218">
    <property type="entry name" value="POLYPHOSPHATE KINASE"/>
    <property type="match status" value="1"/>
</dbReference>
<dbReference type="Pfam" id="PF13090">
    <property type="entry name" value="PP_kinase_C"/>
    <property type="match status" value="1"/>
</dbReference>
<dbReference type="NCBIfam" id="TIGR03705">
    <property type="entry name" value="poly_P_kin"/>
    <property type="match status" value="1"/>
</dbReference>
<organism evidence="12 13">
    <name type="scientific">Polystyrenella longa</name>
    <dbReference type="NCBI Taxonomy" id="2528007"/>
    <lineage>
        <taxon>Bacteria</taxon>
        <taxon>Pseudomonadati</taxon>
        <taxon>Planctomycetota</taxon>
        <taxon>Planctomycetia</taxon>
        <taxon>Planctomycetales</taxon>
        <taxon>Planctomycetaceae</taxon>
        <taxon>Polystyrenella</taxon>
    </lineage>
</organism>
<evidence type="ECO:0000259" key="9">
    <source>
        <dbReference type="Pfam" id="PF13089"/>
    </source>
</evidence>
<feature type="active site" description="Phosphohistidine intermediate" evidence="6">
    <location>
        <position position="430"/>
    </location>
</feature>
<dbReference type="Pfam" id="PF13089">
    <property type="entry name" value="PP_kinase_N"/>
    <property type="match status" value="1"/>
</dbReference>
<evidence type="ECO:0000313" key="13">
    <source>
        <dbReference type="Proteomes" id="UP000317178"/>
    </source>
</evidence>
<evidence type="ECO:0000256" key="6">
    <source>
        <dbReference type="HAMAP-Rule" id="MF_00347"/>
    </source>
</evidence>
<dbReference type="SUPFAM" id="SSF140356">
    <property type="entry name" value="PPK N-terminal domain-like"/>
    <property type="match status" value="1"/>
</dbReference>
<dbReference type="NCBIfam" id="NF003921">
    <property type="entry name" value="PRK05443.2-2"/>
    <property type="match status" value="1"/>
</dbReference>
<comment type="PTM">
    <text evidence="6 7">An intermediate of this reaction is the autophosphorylated ppk in which a phosphate is covalently linked to a histidine residue through a N-P bond.</text>
</comment>
<dbReference type="NCBIfam" id="NF003918">
    <property type="entry name" value="PRK05443.1-2"/>
    <property type="match status" value="1"/>
</dbReference>
<feature type="domain" description="Polyphosphate kinase C-terminal" evidence="11">
    <location>
        <begin position="327"/>
        <end position="491"/>
    </location>
</feature>
<proteinExistence type="inferred from homology"/>
<evidence type="ECO:0000256" key="3">
    <source>
        <dbReference type="ARBA" id="ARBA00022741"/>
    </source>
</evidence>
<keyword evidence="3 6" id="KW-0547">Nucleotide-binding</keyword>
<dbReference type="EC" id="2.7.4.1" evidence="6 7"/>
<feature type="binding site" evidence="6">
    <location>
        <position position="559"/>
    </location>
    <ligand>
        <name>ATP</name>
        <dbReference type="ChEBI" id="CHEBI:30616"/>
    </ligand>
</feature>
<dbReference type="GO" id="GO:0005524">
    <property type="term" value="F:ATP binding"/>
    <property type="evidence" value="ECO:0007669"/>
    <property type="project" value="UniProtKB-KW"/>
</dbReference>
<accession>A0A518CNV3</accession>
<dbReference type="OrthoDB" id="9761456at2"/>
<comment type="similarity">
    <text evidence="6 7">Belongs to the polyphosphate kinase 1 (PPK1) family.</text>
</comment>
<gene>
    <name evidence="6 12" type="primary">ppk</name>
    <name evidence="12" type="ORF">Pla110_26410</name>
</gene>
<comment type="catalytic activity">
    <reaction evidence="6 7">
        <text>[phosphate](n) + ATP = [phosphate](n+1) + ADP</text>
        <dbReference type="Rhea" id="RHEA:19573"/>
        <dbReference type="Rhea" id="RHEA-COMP:9859"/>
        <dbReference type="Rhea" id="RHEA-COMP:14280"/>
        <dbReference type="ChEBI" id="CHEBI:16838"/>
        <dbReference type="ChEBI" id="CHEBI:30616"/>
        <dbReference type="ChEBI" id="CHEBI:456216"/>
        <dbReference type="EC" id="2.7.4.1"/>
    </reaction>
</comment>
<dbReference type="Pfam" id="PF02503">
    <property type="entry name" value="PP_kinase"/>
    <property type="match status" value="1"/>
</dbReference>
<evidence type="ECO:0000256" key="5">
    <source>
        <dbReference type="ARBA" id="ARBA00022840"/>
    </source>
</evidence>
<dbReference type="InterPro" id="IPR025198">
    <property type="entry name" value="PPK_N_dom"/>
</dbReference>
<dbReference type="Gene3D" id="1.20.58.310">
    <property type="entry name" value="Polyphosphate kinase N-terminal domain"/>
    <property type="match status" value="1"/>
</dbReference>
<dbReference type="GO" id="GO:0008976">
    <property type="term" value="F:polyphosphate kinase activity"/>
    <property type="evidence" value="ECO:0007669"/>
    <property type="project" value="UniProtKB-UniRule"/>
</dbReference>
<dbReference type="InterPro" id="IPR003414">
    <property type="entry name" value="PP_kinase"/>
</dbReference>
<comment type="function">
    <text evidence="6 7">Catalyzes the reversible transfer of the terminal phosphate of ATP to form a long-chain polyphosphate (polyP).</text>
</comment>
<dbReference type="InterPro" id="IPR041108">
    <property type="entry name" value="PP_kinase_C_1"/>
</dbReference>
<dbReference type="Gene3D" id="3.30.1840.10">
    <property type="entry name" value="Polyphosphate kinase middle domain"/>
    <property type="match status" value="1"/>
</dbReference>
<feature type="binding site" evidence="6">
    <location>
        <position position="400"/>
    </location>
    <ligand>
        <name>Mg(2+)</name>
        <dbReference type="ChEBI" id="CHEBI:18420"/>
    </ligand>
</feature>
<keyword evidence="5 6" id="KW-0067">ATP-binding</keyword>
<feature type="binding site" evidence="6">
    <location>
        <position position="46"/>
    </location>
    <ligand>
        <name>ATP</name>
        <dbReference type="ChEBI" id="CHEBI:30616"/>
    </ligand>
</feature>
<name>A0A518CNV3_9PLAN</name>
<feature type="domain" description="Polyphosphate kinase middle" evidence="8">
    <location>
        <begin position="123"/>
        <end position="298"/>
    </location>
</feature>
<dbReference type="InterPro" id="IPR036832">
    <property type="entry name" value="PPK_N_dom_sf"/>
</dbReference>
<feature type="domain" description="Polyphosphate kinase C-terminal" evidence="10">
    <location>
        <begin position="500"/>
        <end position="669"/>
    </location>
</feature>
<keyword evidence="13" id="KW-1185">Reference proteome</keyword>
<keyword evidence="2 6" id="KW-0808">Transferase</keyword>
<dbReference type="CDD" id="cd09168">
    <property type="entry name" value="PLDc_PaPPK1_C2_like"/>
    <property type="match status" value="1"/>
</dbReference>
<keyword evidence="6" id="KW-0479">Metal-binding</keyword>
<feature type="binding site" evidence="6">
    <location>
        <position position="463"/>
    </location>
    <ligand>
        <name>ATP</name>
        <dbReference type="ChEBI" id="CHEBI:30616"/>
    </ligand>
</feature>
<dbReference type="CDD" id="cd09165">
    <property type="entry name" value="PLDc_PaPPK1_C1_like"/>
    <property type="match status" value="1"/>
</dbReference>
<dbReference type="InterPro" id="IPR024953">
    <property type="entry name" value="PP_kinase_middle"/>
</dbReference>
<dbReference type="SUPFAM" id="SSF143724">
    <property type="entry name" value="PHP14-like"/>
    <property type="match status" value="1"/>
</dbReference>
<evidence type="ECO:0000256" key="4">
    <source>
        <dbReference type="ARBA" id="ARBA00022777"/>
    </source>
</evidence>
<comment type="cofactor">
    <cofactor evidence="6">
        <name>Mg(2+)</name>
        <dbReference type="ChEBI" id="CHEBI:18420"/>
    </cofactor>
</comment>
<dbReference type="RefSeq" id="WP_144996135.1">
    <property type="nucleotide sequence ID" value="NZ_CP036281.1"/>
</dbReference>
<dbReference type="GO" id="GO:0046872">
    <property type="term" value="F:metal ion binding"/>
    <property type="evidence" value="ECO:0007669"/>
    <property type="project" value="UniProtKB-KW"/>
</dbReference>
<dbReference type="GO" id="GO:0009358">
    <property type="term" value="C:polyphosphate kinase complex"/>
    <property type="evidence" value="ECO:0007669"/>
    <property type="project" value="InterPro"/>
</dbReference>
<dbReference type="InterPro" id="IPR036830">
    <property type="entry name" value="PP_kinase_middle_dom_sf"/>
</dbReference>
<dbReference type="PIRSF" id="PIRSF015589">
    <property type="entry name" value="PP_kinase"/>
    <property type="match status" value="1"/>
</dbReference>
<keyword evidence="6" id="KW-0460">Magnesium</keyword>
<keyword evidence="4 6" id="KW-0418">Kinase</keyword>
<evidence type="ECO:0000256" key="1">
    <source>
        <dbReference type="ARBA" id="ARBA00022553"/>
    </source>
</evidence>
<evidence type="ECO:0000259" key="8">
    <source>
        <dbReference type="Pfam" id="PF02503"/>
    </source>
</evidence>
<keyword evidence="1 6" id="KW-0597">Phosphoprotein</keyword>
<evidence type="ECO:0000313" key="12">
    <source>
        <dbReference type="EMBL" id="QDU80905.1"/>
    </source>
</evidence>
<dbReference type="HAMAP" id="MF_00347">
    <property type="entry name" value="Polyphosphate_kinase"/>
    <property type="match status" value="1"/>
</dbReference>
<feature type="domain" description="Polyphosphate kinase N-terminal" evidence="9">
    <location>
        <begin position="8"/>
        <end position="111"/>
    </location>
</feature>
<feature type="binding site" evidence="6">
    <location>
        <position position="370"/>
    </location>
    <ligand>
        <name>Mg(2+)</name>
        <dbReference type="ChEBI" id="CHEBI:18420"/>
    </ligand>
</feature>
<dbReference type="PANTHER" id="PTHR30218:SF0">
    <property type="entry name" value="POLYPHOSPHATE KINASE"/>
    <property type="match status" value="1"/>
</dbReference>
<dbReference type="Gene3D" id="3.30.870.10">
    <property type="entry name" value="Endonuclease Chain A"/>
    <property type="match status" value="2"/>
</dbReference>
<dbReference type="AlphaFoldDB" id="A0A518CNV3"/>
<dbReference type="SUPFAM" id="SSF56024">
    <property type="entry name" value="Phospholipase D/nuclease"/>
    <property type="match status" value="2"/>
</dbReference>
<evidence type="ECO:0000259" key="11">
    <source>
        <dbReference type="Pfam" id="PF17941"/>
    </source>
</evidence>
<dbReference type="InterPro" id="IPR025200">
    <property type="entry name" value="PPK_C_dom2"/>
</dbReference>
<feature type="binding site" evidence="6">
    <location>
        <position position="587"/>
    </location>
    <ligand>
        <name>ATP</name>
        <dbReference type="ChEBI" id="CHEBI:30616"/>
    </ligand>
</feature>
<dbReference type="GO" id="GO:0006799">
    <property type="term" value="P:polyphosphate biosynthetic process"/>
    <property type="evidence" value="ECO:0007669"/>
    <property type="project" value="UniProtKB-UniRule"/>
</dbReference>
<evidence type="ECO:0000256" key="7">
    <source>
        <dbReference type="RuleBase" id="RU003800"/>
    </source>
</evidence>
<dbReference type="Pfam" id="PF17941">
    <property type="entry name" value="PP_kinase_C_1"/>
    <property type="match status" value="1"/>
</dbReference>
<protein>
    <recommendedName>
        <fullName evidence="6 7">Polyphosphate kinase</fullName>
        <ecNumber evidence="6 7">2.7.4.1</ecNumber>
    </recommendedName>
    <alternativeName>
        <fullName evidence="6">ATP-polyphosphate phosphotransferase</fullName>
    </alternativeName>
    <alternativeName>
        <fullName evidence="6">Polyphosphoric acid kinase</fullName>
    </alternativeName>
</protein>
<dbReference type="NCBIfam" id="NF003917">
    <property type="entry name" value="PRK05443.1-1"/>
    <property type="match status" value="1"/>
</dbReference>
<dbReference type="KEGG" id="plon:Pla110_26410"/>